<dbReference type="CDD" id="cd00093">
    <property type="entry name" value="HTH_XRE"/>
    <property type="match status" value="1"/>
</dbReference>
<gene>
    <name evidence="6" type="ORF">MUN88_10280</name>
</gene>
<dbReference type="InterPro" id="IPR010652">
    <property type="entry name" value="DUF1232"/>
</dbReference>
<evidence type="ECO:0000259" key="5">
    <source>
        <dbReference type="PROSITE" id="PS50943"/>
    </source>
</evidence>
<reference evidence="6 7" key="1">
    <citation type="submission" date="2022-04" db="EMBL/GenBank/DDBJ databases">
        <title>Gracilibacillus sp. isolated from saltern.</title>
        <authorList>
            <person name="Won M."/>
            <person name="Lee C.-M."/>
            <person name="Woen H.-Y."/>
            <person name="Kwon S.-W."/>
        </authorList>
    </citation>
    <scope>NUCLEOTIDE SEQUENCE [LARGE SCALE GENOMIC DNA]</scope>
    <source>
        <strain evidence="6 7">SSWR10-1</strain>
    </source>
</reference>
<evidence type="ECO:0000313" key="7">
    <source>
        <dbReference type="Proteomes" id="UP000831782"/>
    </source>
</evidence>
<dbReference type="Pfam" id="PF06803">
    <property type="entry name" value="DUF1232"/>
    <property type="match status" value="1"/>
</dbReference>
<evidence type="ECO:0000313" key="6">
    <source>
        <dbReference type="EMBL" id="UOQ50403.1"/>
    </source>
</evidence>
<feature type="domain" description="HTH cro/C1-type" evidence="5">
    <location>
        <begin position="9"/>
        <end position="63"/>
    </location>
</feature>
<protein>
    <submittedName>
        <fullName evidence="6">Helix-turn-helix domain-containing protein</fullName>
    </submittedName>
</protein>
<dbReference type="InterPro" id="IPR001387">
    <property type="entry name" value="Cro/C1-type_HTH"/>
</dbReference>
<dbReference type="SMART" id="SM00530">
    <property type="entry name" value="HTH_XRE"/>
    <property type="match status" value="1"/>
</dbReference>
<dbReference type="SUPFAM" id="SSF47413">
    <property type="entry name" value="lambda repressor-like DNA-binding domains"/>
    <property type="match status" value="1"/>
</dbReference>
<sequence>MPELNTLLVKKQLKETNTSMRELAKETAINVSTISRILNGQRKATLNHIHAISNCLNIPISELLTMEQNKGESIAQQFHNIRVIIENMGFSVKEFTFTALQDNLHKHQLKGATEKGRTTILNDFKAKLSELSSQGPLIEQLKSMFQSFKENAGTKQDILLIGGALLYFITSTDMIPDYLFPVGFLDDGFVVQYVAQSLTQKE</sequence>
<evidence type="ECO:0000256" key="3">
    <source>
        <dbReference type="ARBA" id="ARBA00022989"/>
    </source>
</evidence>
<evidence type="ECO:0000256" key="1">
    <source>
        <dbReference type="ARBA" id="ARBA00004127"/>
    </source>
</evidence>
<dbReference type="EMBL" id="CP095072">
    <property type="protein sequence ID" value="UOQ50403.1"/>
    <property type="molecule type" value="Genomic_DNA"/>
</dbReference>
<keyword evidence="7" id="KW-1185">Reference proteome</keyword>
<dbReference type="Gene3D" id="1.10.260.40">
    <property type="entry name" value="lambda repressor-like DNA-binding domains"/>
    <property type="match status" value="1"/>
</dbReference>
<proteinExistence type="predicted"/>
<name>A0ABY4F2V3_9BACI</name>
<dbReference type="RefSeq" id="WP_244724050.1">
    <property type="nucleotide sequence ID" value="NZ_CP095072.1"/>
</dbReference>
<keyword evidence="3" id="KW-1133">Transmembrane helix</keyword>
<keyword evidence="4" id="KW-0472">Membrane</keyword>
<evidence type="ECO:0000256" key="2">
    <source>
        <dbReference type="ARBA" id="ARBA00022692"/>
    </source>
</evidence>
<dbReference type="InterPro" id="IPR010982">
    <property type="entry name" value="Lambda_DNA-bd_dom_sf"/>
</dbReference>
<evidence type="ECO:0000256" key="4">
    <source>
        <dbReference type="ARBA" id="ARBA00023136"/>
    </source>
</evidence>
<keyword evidence="2" id="KW-0812">Transmembrane</keyword>
<dbReference type="Pfam" id="PF01381">
    <property type="entry name" value="HTH_3"/>
    <property type="match status" value="1"/>
</dbReference>
<accession>A0ABY4F2V3</accession>
<organism evidence="6 7">
    <name type="scientific">Gracilibacillus caseinilyticus</name>
    <dbReference type="NCBI Taxonomy" id="2932256"/>
    <lineage>
        <taxon>Bacteria</taxon>
        <taxon>Bacillati</taxon>
        <taxon>Bacillota</taxon>
        <taxon>Bacilli</taxon>
        <taxon>Bacillales</taxon>
        <taxon>Bacillaceae</taxon>
        <taxon>Gracilibacillus</taxon>
    </lineage>
</organism>
<dbReference type="PROSITE" id="PS50943">
    <property type="entry name" value="HTH_CROC1"/>
    <property type="match status" value="1"/>
</dbReference>
<comment type="subcellular location">
    <subcellularLocation>
        <location evidence="1">Endomembrane system</location>
        <topology evidence="1">Multi-pass membrane protein</topology>
    </subcellularLocation>
</comment>
<dbReference type="Proteomes" id="UP000831782">
    <property type="component" value="Chromosome"/>
</dbReference>